<evidence type="ECO:0000259" key="1">
    <source>
        <dbReference type="Pfam" id="PF02557"/>
    </source>
</evidence>
<keyword evidence="3" id="KW-1185">Reference proteome</keyword>
<dbReference type="CDD" id="cd14846">
    <property type="entry name" value="Peptidase_M15_like"/>
    <property type="match status" value="1"/>
</dbReference>
<dbReference type="SUPFAM" id="SSF55166">
    <property type="entry name" value="Hedgehog/DD-peptidase"/>
    <property type="match status" value="1"/>
</dbReference>
<dbReference type="Proteomes" id="UP001500622">
    <property type="component" value="Unassembled WGS sequence"/>
</dbReference>
<dbReference type="EMBL" id="BAABGN010000013">
    <property type="protein sequence ID" value="GAA4432443.1"/>
    <property type="molecule type" value="Genomic_DNA"/>
</dbReference>
<name>A0ABP8LM94_9MICO</name>
<dbReference type="PANTHER" id="PTHR34385:SF1">
    <property type="entry name" value="PEPTIDOGLYCAN L-ALANYL-D-GLUTAMATE ENDOPEPTIDASE CWLK"/>
    <property type="match status" value="1"/>
</dbReference>
<dbReference type="Pfam" id="PF02557">
    <property type="entry name" value="VanY"/>
    <property type="match status" value="1"/>
</dbReference>
<evidence type="ECO:0000313" key="3">
    <source>
        <dbReference type="Proteomes" id="UP001500622"/>
    </source>
</evidence>
<dbReference type="PANTHER" id="PTHR34385">
    <property type="entry name" value="D-ALANYL-D-ALANINE CARBOXYPEPTIDASE"/>
    <property type="match status" value="1"/>
</dbReference>
<dbReference type="Gene3D" id="3.30.1380.10">
    <property type="match status" value="1"/>
</dbReference>
<protein>
    <recommendedName>
        <fullName evidence="1">D-alanyl-D-alanine carboxypeptidase-like core domain-containing protein</fullName>
    </recommendedName>
</protein>
<dbReference type="InterPro" id="IPR052179">
    <property type="entry name" value="DD-CPase-like"/>
</dbReference>
<proteinExistence type="predicted"/>
<dbReference type="RefSeq" id="WP_345218499.1">
    <property type="nucleotide sequence ID" value="NZ_BAABGN010000013.1"/>
</dbReference>
<dbReference type="InterPro" id="IPR009045">
    <property type="entry name" value="Zn_M74/Hedgehog-like"/>
</dbReference>
<evidence type="ECO:0000313" key="2">
    <source>
        <dbReference type="EMBL" id="GAA4432443.1"/>
    </source>
</evidence>
<gene>
    <name evidence="2" type="ORF">GCM10023169_38160</name>
</gene>
<organism evidence="2 3">
    <name type="scientific">Georgenia halophila</name>
    <dbReference type="NCBI Taxonomy" id="620889"/>
    <lineage>
        <taxon>Bacteria</taxon>
        <taxon>Bacillati</taxon>
        <taxon>Actinomycetota</taxon>
        <taxon>Actinomycetes</taxon>
        <taxon>Micrococcales</taxon>
        <taxon>Bogoriellaceae</taxon>
        <taxon>Georgenia</taxon>
    </lineage>
</organism>
<dbReference type="InterPro" id="IPR003709">
    <property type="entry name" value="VanY-like_core_dom"/>
</dbReference>
<feature type="domain" description="D-alanyl-D-alanine carboxypeptidase-like core" evidence="1">
    <location>
        <begin position="83"/>
        <end position="178"/>
    </location>
</feature>
<reference evidence="3" key="1">
    <citation type="journal article" date="2019" name="Int. J. Syst. Evol. Microbiol.">
        <title>The Global Catalogue of Microorganisms (GCM) 10K type strain sequencing project: providing services to taxonomists for standard genome sequencing and annotation.</title>
        <authorList>
            <consortium name="The Broad Institute Genomics Platform"/>
            <consortium name="The Broad Institute Genome Sequencing Center for Infectious Disease"/>
            <person name="Wu L."/>
            <person name="Ma J."/>
        </authorList>
    </citation>
    <scope>NUCLEOTIDE SEQUENCE [LARGE SCALE GENOMIC DNA]</scope>
    <source>
        <strain evidence="3">JCM 17810</strain>
    </source>
</reference>
<accession>A0ABP8LM94</accession>
<comment type="caution">
    <text evidence="2">The sequence shown here is derived from an EMBL/GenBank/DDBJ whole genome shotgun (WGS) entry which is preliminary data.</text>
</comment>
<sequence>MTRRQDSRTVRAPARAATRAGAGVALLVAVVGLAGCGTEAATRDADRATAREAADSDGVITPADGYLSERVAPSSDVAAVTGLDPALRQALLDASRDAADEGIDIMVTSGWRSAEYQQSLLDDAVAEYGSLAEARRWVETPGGSAHVSGDAVDVGPTDAAYWMSRHGSRYGLCQTYSNEVWHYELTTEPGGECPAPLGDAA</sequence>